<keyword evidence="3" id="KW-1185">Reference proteome</keyword>
<comment type="caution">
    <text evidence="2">The sequence shown here is derived from an EMBL/GenBank/DDBJ whole genome shotgun (WGS) entry which is preliminary data.</text>
</comment>
<proteinExistence type="predicted"/>
<feature type="region of interest" description="Disordered" evidence="1">
    <location>
        <begin position="254"/>
        <end position="274"/>
    </location>
</feature>
<feature type="compositionally biased region" description="Polar residues" evidence="1">
    <location>
        <begin position="350"/>
        <end position="361"/>
    </location>
</feature>
<accession>A0A409YYU2</accession>
<dbReference type="Proteomes" id="UP000284842">
    <property type="component" value="Unassembled WGS sequence"/>
</dbReference>
<organism evidence="2 3">
    <name type="scientific">Panaeolus cyanescens</name>
    <dbReference type="NCBI Taxonomy" id="181874"/>
    <lineage>
        <taxon>Eukaryota</taxon>
        <taxon>Fungi</taxon>
        <taxon>Dikarya</taxon>
        <taxon>Basidiomycota</taxon>
        <taxon>Agaricomycotina</taxon>
        <taxon>Agaricomycetes</taxon>
        <taxon>Agaricomycetidae</taxon>
        <taxon>Agaricales</taxon>
        <taxon>Agaricineae</taxon>
        <taxon>Galeropsidaceae</taxon>
        <taxon>Panaeolus</taxon>
    </lineage>
</organism>
<gene>
    <name evidence="2" type="ORF">CVT24_001390</name>
</gene>
<feature type="non-terminal residue" evidence="2">
    <location>
        <position position="1"/>
    </location>
</feature>
<dbReference type="OrthoDB" id="3048541at2759"/>
<name>A0A409YYU2_9AGAR</name>
<dbReference type="EMBL" id="NHTK01000078">
    <property type="protein sequence ID" value="PPR08202.1"/>
    <property type="molecule type" value="Genomic_DNA"/>
</dbReference>
<evidence type="ECO:0000256" key="1">
    <source>
        <dbReference type="SAM" id="MobiDB-lite"/>
    </source>
</evidence>
<feature type="compositionally biased region" description="Low complexity" evidence="1">
    <location>
        <begin position="258"/>
        <end position="272"/>
    </location>
</feature>
<dbReference type="InParanoid" id="A0A409YYU2"/>
<reference evidence="2 3" key="1">
    <citation type="journal article" date="2018" name="Evol. Lett.">
        <title>Horizontal gene cluster transfer increased hallucinogenic mushroom diversity.</title>
        <authorList>
            <person name="Reynolds H.T."/>
            <person name="Vijayakumar V."/>
            <person name="Gluck-Thaler E."/>
            <person name="Korotkin H.B."/>
            <person name="Matheny P.B."/>
            <person name="Slot J.C."/>
        </authorList>
    </citation>
    <scope>NUCLEOTIDE SEQUENCE [LARGE SCALE GENOMIC DNA]</scope>
    <source>
        <strain evidence="2 3">2629</strain>
    </source>
</reference>
<evidence type="ECO:0000313" key="3">
    <source>
        <dbReference type="Proteomes" id="UP000284842"/>
    </source>
</evidence>
<dbReference type="AlphaFoldDB" id="A0A409YYU2"/>
<evidence type="ECO:0000313" key="2">
    <source>
        <dbReference type="EMBL" id="PPR08202.1"/>
    </source>
</evidence>
<protein>
    <submittedName>
        <fullName evidence="2">Uncharacterized protein</fullName>
    </submittedName>
</protein>
<feature type="region of interest" description="Disordered" evidence="1">
    <location>
        <begin position="350"/>
        <end position="380"/>
    </location>
</feature>
<sequence>SLEYSGESVKYSDLSHLFSNPTTLNNTKTVLFIAEVLGYFLRPFVDFTMTLEDQLLSLCTYSFLITIIYQKNKLDFMGGALLADSQAIVKNIVFTTARLQVTAPDALYFIIQEGTDREEGLFGEVRTMDHDPNPDTIGVCHKAALATKVHSIHEQHPSLNPGHTRLKSTTAVDHTNPYSWNPNVIVSDVHLPTIYFRAKANATSLITDQFGASFIDFDAFETQLLNGTIDHLRPGGFLVGSRDCNVDVDDIDQELSESEPPTTSDTPDITTSGLHTTVANEDGDINSELDCVNAYPSPNNDHDNLDPTNFKSPSDISITDPFRSLNVIHPTDGLNAAAEAESGEWEYTDSSYQSLNSPHTSNLKEDLVGSLNPPQKESQGPNLRQYIIEDDGKLIRKDVYIARKLASTASAQKVSSRPLRNQGITKAELLLRQGRGAGGVINDDNLSESSDPQIKAFNLGALLAFCDGRIILLIGEILNFRVGSAKQNVFCISQSLLPDAQANVTVAIKILNLQYCETVDQWIWDGDYMPVQAPRPDGSLSKDHCCIRIHSTNFSVLESPRLASTSSGDATWAFPSRILQDVMQDLWLDLSPETDDFLSQSRQPSPSKSHRIAQ</sequence>